<reference evidence="1 2" key="1">
    <citation type="submission" date="2023-04" db="EMBL/GenBank/DDBJ databases">
        <title>Forest soil microbial communities from Buena Vista Peninsula, Colon Province, Panama.</title>
        <authorList>
            <person name="Bouskill N."/>
        </authorList>
    </citation>
    <scope>NUCLEOTIDE SEQUENCE [LARGE SCALE GENOMIC DNA]</scope>
    <source>
        <strain evidence="1 2">GGS1</strain>
    </source>
</reference>
<comment type="caution">
    <text evidence="1">The sequence shown here is derived from an EMBL/GenBank/DDBJ whole genome shotgun (WGS) entry which is preliminary data.</text>
</comment>
<proteinExistence type="predicted"/>
<gene>
    <name evidence="1" type="ORF">M2283_009994</name>
</gene>
<organism evidence="1 2">
    <name type="scientific">Streptomyces pseudovenezuelae</name>
    <dbReference type="NCBI Taxonomy" id="67350"/>
    <lineage>
        <taxon>Bacteria</taxon>
        <taxon>Bacillati</taxon>
        <taxon>Actinomycetota</taxon>
        <taxon>Actinomycetes</taxon>
        <taxon>Kitasatosporales</taxon>
        <taxon>Streptomycetaceae</taxon>
        <taxon>Streptomyces</taxon>
        <taxon>Streptomyces aurantiacus group</taxon>
    </lineage>
</organism>
<keyword evidence="2" id="KW-1185">Reference proteome</keyword>
<dbReference type="Proteomes" id="UP001160499">
    <property type="component" value="Unassembled WGS sequence"/>
</dbReference>
<evidence type="ECO:0000313" key="2">
    <source>
        <dbReference type="Proteomes" id="UP001160499"/>
    </source>
</evidence>
<accession>A0ABT6M286</accession>
<protein>
    <submittedName>
        <fullName evidence="1">Uncharacterized protein</fullName>
    </submittedName>
</protein>
<name>A0ABT6M286_9ACTN</name>
<sequence length="274" mass="29798">MRMQGQRADQFARCAVALSHDLQEVPEDGDPFVDREAADISTELVGAEGLFDTGLTNGLAAIVASEWPGEEAYANGFALPASGLLGVMESHLTPNAEGILVIPDSQAGRRHNSVARDTRIDVPALRDGVAVTQRVRHARGTGDLKRRHIDALLALDHHPSLRKLSETREDRAWEDAMAEDVRSQAQAADLLNLIGDDEAARRAAAVDNPNDYHPRHNPDGQDLALCPVCEYQAFCVQGLDLWGRVGFGQCLVCTYTRSPMVADQEGYGEHIADL</sequence>
<dbReference type="EMBL" id="JARXVH010000039">
    <property type="protein sequence ID" value="MDH6222642.1"/>
    <property type="molecule type" value="Genomic_DNA"/>
</dbReference>
<evidence type="ECO:0000313" key="1">
    <source>
        <dbReference type="EMBL" id="MDH6222642.1"/>
    </source>
</evidence>